<evidence type="ECO:0000256" key="2">
    <source>
        <dbReference type="RuleBase" id="RU003616"/>
    </source>
</evidence>
<dbReference type="AlphaFoldDB" id="A0A0N7MW36"/>
<dbReference type="PANTHER" id="PTHR11527">
    <property type="entry name" value="HEAT-SHOCK PROTEIN 20 FAMILY MEMBER"/>
    <property type="match status" value="1"/>
</dbReference>
<keyword evidence="6" id="KW-1185">Reference proteome</keyword>
<dbReference type="Gene3D" id="2.60.40.790">
    <property type="match status" value="1"/>
</dbReference>
<dbReference type="PROSITE" id="PS51203">
    <property type="entry name" value="CS"/>
    <property type="match status" value="1"/>
</dbReference>
<dbReference type="RefSeq" id="WP_092347429.1">
    <property type="nucleotide sequence ID" value="NZ_CZVW01000003.1"/>
</dbReference>
<gene>
    <name evidence="5" type="ORF">JGI23_00310</name>
</gene>
<proteinExistence type="inferred from homology"/>
<dbReference type="InterPro" id="IPR007052">
    <property type="entry name" value="CS_dom"/>
</dbReference>
<dbReference type="InterPro" id="IPR008978">
    <property type="entry name" value="HSP20-like_chaperone"/>
</dbReference>
<reference evidence="6" key="1">
    <citation type="submission" date="2015-11" db="EMBL/GenBank/DDBJ databases">
        <authorList>
            <person name="Varghese N."/>
        </authorList>
    </citation>
    <scope>NUCLEOTIDE SEQUENCE [LARGE SCALE GENOMIC DNA]</scope>
    <source>
        <strain evidence="6">JGI-23</strain>
    </source>
</reference>
<dbReference type="InterPro" id="IPR002068">
    <property type="entry name" value="A-crystallin/Hsp20_dom"/>
</dbReference>
<organism evidence="5 6">
    <name type="scientific">Candidatus Chryseopegocella kryptomonas</name>
    <dbReference type="NCBI Taxonomy" id="1633643"/>
    <lineage>
        <taxon>Bacteria</taxon>
        <taxon>Pseudomonadati</taxon>
        <taxon>Candidatus Kryptoniota</taxon>
        <taxon>Candidatus Chryseopegocella</taxon>
    </lineage>
</organism>
<sequence>MLMRYSPFKEIEMLEREINRMFNDFFRGFESGYEYPLIDIVDTKDELVIYAELPGVNKDDVKVKIHNNILTISGERKEPELPENANCLVREREFGKFMRSVRLPYPVEVSKVSAEYKDGILKITLPKKEEVKPKEIQINVE</sequence>
<evidence type="ECO:0000313" key="5">
    <source>
        <dbReference type="EMBL" id="CUS97547.1"/>
    </source>
</evidence>
<evidence type="ECO:0000259" key="3">
    <source>
        <dbReference type="PROSITE" id="PS01031"/>
    </source>
</evidence>
<dbReference type="InterPro" id="IPR031107">
    <property type="entry name" value="Small_HSP"/>
</dbReference>
<dbReference type="EMBL" id="CZVW01000003">
    <property type="protein sequence ID" value="CUS97547.1"/>
    <property type="molecule type" value="Genomic_DNA"/>
</dbReference>
<feature type="domain" description="SHSP" evidence="3">
    <location>
        <begin position="28"/>
        <end position="141"/>
    </location>
</feature>
<name>A0A0N7MW36_9BACT</name>
<dbReference type="Proteomes" id="UP000199197">
    <property type="component" value="Unassembled WGS sequence"/>
</dbReference>
<evidence type="ECO:0000313" key="6">
    <source>
        <dbReference type="Proteomes" id="UP000199197"/>
    </source>
</evidence>
<evidence type="ECO:0000259" key="4">
    <source>
        <dbReference type="PROSITE" id="PS51203"/>
    </source>
</evidence>
<dbReference type="CDD" id="cd06464">
    <property type="entry name" value="ACD_sHsps-like"/>
    <property type="match status" value="1"/>
</dbReference>
<dbReference type="Pfam" id="PF00011">
    <property type="entry name" value="HSP20"/>
    <property type="match status" value="1"/>
</dbReference>
<feature type="domain" description="CS" evidence="4">
    <location>
        <begin position="33"/>
        <end position="136"/>
    </location>
</feature>
<protein>
    <submittedName>
        <fullName evidence="5">HSP20 family protein</fullName>
    </submittedName>
</protein>
<evidence type="ECO:0000256" key="1">
    <source>
        <dbReference type="PROSITE-ProRule" id="PRU00285"/>
    </source>
</evidence>
<comment type="similarity">
    <text evidence="1 2">Belongs to the small heat shock protein (HSP20) family.</text>
</comment>
<dbReference type="OrthoDB" id="9814487at2"/>
<accession>A0A0N7MW36</accession>
<dbReference type="PROSITE" id="PS01031">
    <property type="entry name" value="SHSP"/>
    <property type="match status" value="1"/>
</dbReference>
<dbReference type="SUPFAM" id="SSF49764">
    <property type="entry name" value="HSP20-like chaperones"/>
    <property type="match status" value="1"/>
</dbReference>